<dbReference type="AlphaFoldDB" id="A0AAD3H6P2"/>
<comment type="caution">
    <text evidence="2">The sequence shown here is derived from an EMBL/GenBank/DDBJ whole genome shotgun (WGS) entry which is preliminary data.</text>
</comment>
<name>A0AAD3H6P2_9STRA</name>
<feature type="transmembrane region" description="Helical" evidence="1">
    <location>
        <begin position="297"/>
        <end position="324"/>
    </location>
</feature>
<dbReference type="PANTHER" id="PTHR21530:SF7">
    <property type="entry name" value="TRAB DOMAIN-CONTAINING PROTEIN"/>
    <property type="match status" value="1"/>
</dbReference>
<keyword evidence="1" id="KW-0812">Transmembrane</keyword>
<sequence>MCSSVSAFQVPAMASLKRKRSDDSIMLNSHASVDGMESVANSSQSHRTFYHPLNGVEVTLIGCLHGSESSAMEVDQLLREKYTDAIVLELCPTRYKDLTRENAKRIEREKENGVGATDFINMVTKTIEARGVSTGFAAAILGAASSISNALSGFEQGLEFIRAIEFIDENDNDNYCDIILADRIVDETLRRVGSVPSLSMEMLQTYILSGLNWEKSYENESKALRSAVFGDDENDLDMTKALFRNPKVTMDLIRLTLPSILLVEAVNIGVGQNGSGPSTFYPSLVFDLLPSSNIPDLISIAGGLLFELVSSAILLFLGYIIVALPTVKVILTERDDHLAKGIDDACKRVAERYSEDTHRIGRVVCVVGFLHVNGILKRISHNT</sequence>
<evidence type="ECO:0000313" key="3">
    <source>
        <dbReference type="Proteomes" id="UP001054902"/>
    </source>
</evidence>
<reference evidence="2 3" key="1">
    <citation type="journal article" date="2021" name="Sci. Rep.">
        <title>The genome of the diatom Chaetoceros tenuissimus carries an ancient integrated fragment of an extant virus.</title>
        <authorList>
            <person name="Hongo Y."/>
            <person name="Kimura K."/>
            <person name="Takaki Y."/>
            <person name="Yoshida Y."/>
            <person name="Baba S."/>
            <person name="Kobayashi G."/>
            <person name="Nagasaki K."/>
            <person name="Hano T."/>
            <person name="Tomaru Y."/>
        </authorList>
    </citation>
    <scope>NUCLEOTIDE SEQUENCE [LARGE SCALE GENOMIC DNA]</scope>
    <source>
        <strain evidence="2 3">NIES-3715</strain>
    </source>
</reference>
<keyword evidence="3" id="KW-1185">Reference proteome</keyword>
<dbReference type="Proteomes" id="UP001054902">
    <property type="component" value="Unassembled WGS sequence"/>
</dbReference>
<evidence type="ECO:0000256" key="1">
    <source>
        <dbReference type="SAM" id="Phobius"/>
    </source>
</evidence>
<organism evidence="2 3">
    <name type="scientific">Chaetoceros tenuissimus</name>
    <dbReference type="NCBI Taxonomy" id="426638"/>
    <lineage>
        <taxon>Eukaryota</taxon>
        <taxon>Sar</taxon>
        <taxon>Stramenopiles</taxon>
        <taxon>Ochrophyta</taxon>
        <taxon>Bacillariophyta</taxon>
        <taxon>Coscinodiscophyceae</taxon>
        <taxon>Chaetocerotophycidae</taxon>
        <taxon>Chaetocerotales</taxon>
        <taxon>Chaetocerotaceae</taxon>
        <taxon>Chaetoceros</taxon>
    </lineage>
</organism>
<dbReference type="EMBL" id="BLLK01000045">
    <property type="protein sequence ID" value="GFH51993.1"/>
    <property type="molecule type" value="Genomic_DNA"/>
</dbReference>
<keyword evidence="1" id="KW-1133">Transmembrane helix</keyword>
<gene>
    <name evidence="2" type="ORF">CTEN210_08469</name>
</gene>
<protein>
    <submittedName>
        <fullName evidence="2">Uncharacterized protein</fullName>
    </submittedName>
</protein>
<accession>A0AAD3H6P2</accession>
<proteinExistence type="predicted"/>
<keyword evidence="1" id="KW-0472">Membrane</keyword>
<dbReference type="PANTHER" id="PTHR21530">
    <property type="entry name" value="PHEROMONE SHUTDOWN PROTEIN"/>
    <property type="match status" value="1"/>
</dbReference>
<evidence type="ECO:0000313" key="2">
    <source>
        <dbReference type="EMBL" id="GFH51993.1"/>
    </source>
</evidence>
<dbReference type="InterPro" id="IPR046345">
    <property type="entry name" value="TraB_PrgY-like"/>
</dbReference>